<evidence type="ECO:0000256" key="2">
    <source>
        <dbReference type="ARBA" id="ARBA00007577"/>
    </source>
</evidence>
<dbReference type="Pfam" id="PF00664">
    <property type="entry name" value="ABC_membrane"/>
    <property type="match status" value="2"/>
</dbReference>
<feature type="transmembrane region" description="Helical" evidence="9">
    <location>
        <begin position="917"/>
        <end position="938"/>
    </location>
</feature>
<reference evidence="12" key="1">
    <citation type="submission" date="2021-10" db="EMBL/GenBank/DDBJ databases">
        <authorList>
            <person name="Piombo E."/>
        </authorList>
    </citation>
    <scope>NUCLEOTIDE SEQUENCE</scope>
</reference>
<feature type="transmembrane region" description="Helical" evidence="9">
    <location>
        <begin position="891"/>
        <end position="911"/>
    </location>
</feature>
<feature type="domain" description="ABC transmembrane type-1" evidence="11">
    <location>
        <begin position="755"/>
        <end position="1060"/>
    </location>
</feature>
<evidence type="ECO:0000256" key="7">
    <source>
        <dbReference type="ARBA" id="ARBA00023136"/>
    </source>
</evidence>
<dbReference type="PROSITE" id="PS00211">
    <property type="entry name" value="ABC_TRANSPORTER_1"/>
    <property type="match status" value="2"/>
</dbReference>
<dbReference type="PANTHER" id="PTHR43394">
    <property type="entry name" value="ATP-DEPENDENT PERMEASE MDL1, MITOCHONDRIAL"/>
    <property type="match status" value="1"/>
</dbReference>
<dbReference type="SUPFAM" id="SSF52540">
    <property type="entry name" value="P-loop containing nucleoside triphosphate hydrolases"/>
    <property type="match status" value="2"/>
</dbReference>
<feature type="transmembrane region" description="Helical" evidence="9">
    <location>
        <begin position="1031"/>
        <end position="1054"/>
    </location>
</feature>
<dbReference type="Proteomes" id="UP000696573">
    <property type="component" value="Unassembled WGS sequence"/>
</dbReference>
<dbReference type="Gene3D" id="1.20.1560.10">
    <property type="entry name" value="ABC transporter type 1, transmembrane domain"/>
    <property type="match status" value="2"/>
</dbReference>
<dbReference type="InterPro" id="IPR003439">
    <property type="entry name" value="ABC_transporter-like_ATP-bd"/>
</dbReference>
<comment type="similarity">
    <text evidence="2">Belongs to the ABC transporter superfamily. ABCB family. Multidrug resistance exporter (TC 3.A.1.201) subfamily.</text>
</comment>
<sequence length="1341" mass="146475">MANEAPAVSSPHPEGIASRSSDTVIVELQAIENQETPRATSTRESSRSRSSIEDITSLSREEVAIIKRQTEVPDDKKYGLTDLVRYANKLDIAVIIISTLCSVASGAALPLMTLVFGGLQDVFQKFTALGSLDPDGFNRELVKYLLYFVYLAAGTFVATFISTIGFIYVGERITDAIRKDYLEGCLRQNIGYFDTLGTGEFTTKITADATIIQDGISEKVGQLITSFSTFVAGFAVGYAKSWKLALILTSTLVALVISSGITSFFVLRYQKPLNEATSQAGTVAEEVFSSVRVAIAFGSQRRLVGRYGKIIDVAQKWGIKLQITVAFTLAVAFGLVNLSYGLGFWQGSIFLARGEVGLSDVLICVMSVMLGAFNVGSIGPFLQALLKSISTAAKLFVTIDRQSPLDPTSNAGDTIPDLQGYIRLENIKHIYPSRPNVVVMKDVSMDIPANKVTALVGASGSGKSTIVGLVERFYEPIRGTVYLDEHDVSTLNLRWLRQQIAFVGQEPTLFAVSIFENIRYGLLGTRNESADYSTQKEMIEQAARQANAHEFIMQLPEAYETNVGQRGFLLSGGQKQRIAIARAIVSDPKVLLLDEATSALDTKSEGIVQSALDNASTGRTTICIAHRLSTIKNADNIIVMDKGCVMEQGTHSDLIEKRGAYYALVQTQKLEDGKKDEEEAADIVETAKEPVQDMRVHHMSNEKEGNPINSKEPDSTVLEVEESENSSKDTGQNYSVFTLIKFIYGFNKSDWILMIVGLVSAIINGLSNPVQAVVSSGNIDPEQNVVFFAKQLVVLAPIELPGIDRWAIQSESNFWSLMYLMLAGAQFIAQVVQGCAFAHTAEYLIRRVRESTLSSFLRQDISYFDKDENNPGALTAFLAVESAQVAGISGVTLGMILNCLANIVGSLALSLAIGWKLALVCFSILPVVLACGFFRIWLLMRFQARAAKVYASSAGFAAESIAAMKTVAALTKEKQVAERYSLEIDEQQKNSLMSAARSSLAFAAVQPVVFLCFALGFWYGGTLIATREYDMFKFFICFMSVIFGAQSAGSFFSLAPDMVKARHSAGQLKTLLERKPVIDTWFPSGDEVPHVDGTIEFRDVHFHYPTRPNQPVLRGVSFKVEPGQYVALVGASGCGKSTTISLLERFYDPVSGQVLIDDTDVTKVNVNNYRSHLAVVNQEPTLYQGTIRENICIGSELENLSDETIEIACREANIYDFIISLPDGFETTVGSRGALLSGGQKQRIAIARALVRSPKVLLLDEATSALDSGSEHVVQAALDRAAKGRTTITIAHRLSTIQHADTIHVFDQGRIAESGTHSELMAMNGRYAELVRLQSLDQKRK</sequence>
<dbReference type="EMBL" id="CABFNQ020000766">
    <property type="protein sequence ID" value="CAH0042339.1"/>
    <property type="molecule type" value="Genomic_DNA"/>
</dbReference>
<accession>A0A9N9W6U5</accession>
<keyword evidence="4" id="KW-0547">Nucleotide-binding</keyword>
<gene>
    <name evidence="12" type="ORF">CRHIZ90672A_00015402</name>
</gene>
<dbReference type="OrthoDB" id="6500128at2759"/>
<name>A0A9N9W6U5_9HYPO</name>
<keyword evidence="13" id="KW-1185">Reference proteome</keyword>
<dbReference type="InterPro" id="IPR036640">
    <property type="entry name" value="ABC1_TM_sf"/>
</dbReference>
<dbReference type="SUPFAM" id="SSF90123">
    <property type="entry name" value="ABC transporter transmembrane region"/>
    <property type="match status" value="2"/>
</dbReference>
<dbReference type="PANTHER" id="PTHR43394:SF27">
    <property type="entry name" value="ATP-DEPENDENT TRANSLOCASE ABCB1-LIKE"/>
    <property type="match status" value="1"/>
</dbReference>
<feature type="transmembrane region" description="Helical" evidence="9">
    <location>
        <begin position="999"/>
        <end position="1019"/>
    </location>
</feature>
<protein>
    <recommendedName>
        <fullName evidence="14">Leptomycin B resistance protein pmd1</fullName>
    </recommendedName>
</protein>
<dbReference type="FunFam" id="3.40.50.300:FF:000251">
    <property type="entry name" value="ABC transporter B family member 19"/>
    <property type="match status" value="1"/>
</dbReference>
<dbReference type="GO" id="GO:0016887">
    <property type="term" value="F:ATP hydrolysis activity"/>
    <property type="evidence" value="ECO:0007669"/>
    <property type="project" value="InterPro"/>
</dbReference>
<feature type="domain" description="ABC transporter" evidence="10">
    <location>
        <begin position="1095"/>
        <end position="1333"/>
    </location>
</feature>
<evidence type="ECO:0000313" key="12">
    <source>
        <dbReference type="EMBL" id="CAH0042339.1"/>
    </source>
</evidence>
<keyword evidence="5" id="KW-0067">ATP-binding</keyword>
<comment type="subcellular location">
    <subcellularLocation>
        <location evidence="1">Membrane</location>
        <topology evidence="1">Multi-pass membrane protein</topology>
    </subcellularLocation>
</comment>
<feature type="region of interest" description="Disordered" evidence="8">
    <location>
        <begin position="699"/>
        <end position="730"/>
    </location>
</feature>
<evidence type="ECO:0000256" key="4">
    <source>
        <dbReference type="ARBA" id="ARBA00022741"/>
    </source>
</evidence>
<dbReference type="GO" id="GO:0090374">
    <property type="term" value="P:oligopeptide export from mitochondrion"/>
    <property type="evidence" value="ECO:0007669"/>
    <property type="project" value="TreeGrafter"/>
</dbReference>
<evidence type="ECO:0000256" key="8">
    <source>
        <dbReference type="SAM" id="MobiDB-lite"/>
    </source>
</evidence>
<dbReference type="InterPro" id="IPR017871">
    <property type="entry name" value="ABC_transporter-like_CS"/>
</dbReference>
<feature type="transmembrane region" description="Helical" evidence="9">
    <location>
        <begin position="357"/>
        <end position="382"/>
    </location>
</feature>
<dbReference type="InterPro" id="IPR011527">
    <property type="entry name" value="ABC1_TM_dom"/>
</dbReference>
<evidence type="ECO:0000256" key="1">
    <source>
        <dbReference type="ARBA" id="ARBA00004141"/>
    </source>
</evidence>
<evidence type="ECO:0000259" key="11">
    <source>
        <dbReference type="PROSITE" id="PS50929"/>
    </source>
</evidence>
<evidence type="ECO:0008006" key="14">
    <source>
        <dbReference type="Google" id="ProtNLM"/>
    </source>
</evidence>
<comment type="caution">
    <text evidence="12">The sequence shown here is derived from an EMBL/GenBank/DDBJ whole genome shotgun (WGS) entry which is preliminary data.</text>
</comment>
<proteinExistence type="inferred from homology"/>
<dbReference type="FunFam" id="1.20.1560.10:FF:000102">
    <property type="entry name" value="ABC multidrug transporter Mdr1"/>
    <property type="match status" value="1"/>
</dbReference>
<feature type="domain" description="ABC transporter" evidence="10">
    <location>
        <begin position="422"/>
        <end position="667"/>
    </location>
</feature>
<dbReference type="InterPro" id="IPR027417">
    <property type="entry name" value="P-loop_NTPase"/>
</dbReference>
<dbReference type="SMART" id="SM00382">
    <property type="entry name" value="AAA"/>
    <property type="match status" value="2"/>
</dbReference>
<feature type="region of interest" description="Disordered" evidence="8">
    <location>
        <begin position="29"/>
        <end position="54"/>
    </location>
</feature>
<dbReference type="FunFam" id="3.40.50.300:FF:000916">
    <property type="entry name" value="ABC transporter B family member 9"/>
    <property type="match status" value="1"/>
</dbReference>
<dbReference type="CDD" id="cd18577">
    <property type="entry name" value="ABC_6TM_Pgp_ABCB1_D1_like"/>
    <property type="match status" value="1"/>
</dbReference>
<dbReference type="CDD" id="cd03249">
    <property type="entry name" value="ABC_MTABC3_MDL1_MDL2"/>
    <property type="match status" value="2"/>
</dbReference>
<organism evidence="12 13">
    <name type="scientific">Clonostachys rhizophaga</name>
    <dbReference type="NCBI Taxonomy" id="160324"/>
    <lineage>
        <taxon>Eukaryota</taxon>
        <taxon>Fungi</taxon>
        <taxon>Dikarya</taxon>
        <taxon>Ascomycota</taxon>
        <taxon>Pezizomycotina</taxon>
        <taxon>Sordariomycetes</taxon>
        <taxon>Hypocreomycetidae</taxon>
        <taxon>Hypocreales</taxon>
        <taxon>Bionectriaceae</taxon>
        <taxon>Clonostachys</taxon>
    </lineage>
</organism>
<dbReference type="CDD" id="cd18578">
    <property type="entry name" value="ABC_6TM_Pgp_ABCB1_D2_like"/>
    <property type="match status" value="1"/>
</dbReference>
<evidence type="ECO:0000256" key="9">
    <source>
        <dbReference type="SAM" id="Phobius"/>
    </source>
</evidence>
<feature type="transmembrane region" description="Helical" evidence="9">
    <location>
        <begin position="92"/>
        <end position="116"/>
    </location>
</feature>
<dbReference type="PROSITE" id="PS50893">
    <property type="entry name" value="ABC_TRANSPORTER_2"/>
    <property type="match status" value="2"/>
</dbReference>
<keyword evidence="3 9" id="KW-0812">Transmembrane</keyword>
<evidence type="ECO:0000256" key="6">
    <source>
        <dbReference type="ARBA" id="ARBA00022989"/>
    </source>
</evidence>
<dbReference type="Pfam" id="PF00005">
    <property type="entry name" value="ABC_tran"/>
    <property type="match status" value="2"/>
</dbReference>
<evidence type="ECO:0000259" key="10">
    <source>
        <dbReference type="PROSITE" id="PS50893"/>
    </source>
</evidence>
<keyword evidence="6 9" id="KW-1133">Transmembrane helix</keyword>
<dbReference type="PROSITE" id="PS50929">
    <property type="entry name" value="ABC_TM1F"/>
    <property type="match status" value="2"/>
</dbReference>
<evidence type="ECO:0000313" key="13">
    <source>
        <dbReference type="Proteomes" id="UP000696573"/>
    </source>
</evidence>
<feature type="transmembrane region" description="Helical" evidence="9">
    <location>
        <begin position="245"/>
        <end position="267"/>
    </location>
</feature>
<feature type="domain" description="ABC transmembrane type-1" evidence="11">
    <location>
        <begin position="96"/>
        <end position="387"/>
    </location>
</feature>
<evidence type="ECO:0000256" key="5">
    <source>
        <dbReference type="ARBA" id="ARBA00022840"/>
    </source>
</evidence>
<dbReference type="Gene3D" id="3.40.50.300">
    <property type="entry name" value="P-loop containing nucleotide triphosphate hydrolases"/>
    <property type="match status" value="2"/>
</dbReference>
<dbReference type="InterPro" id="IPR003593">
    <property type="entry name" value="AAA+_ATPase"/>
</dbReference>
<dbReference type="GO" id="GO:0015421">
    <property type="term" value="F:ABC-type oligopeptide transporter activity"/>
    <property type="evidence" value="ECO:0007669"/>
    <property type="project" value="TreeGrafter"/>
</dbReference>
<keyword evidence="7 9" id="KW-0472">Membrane</keyword>
<dbReference type="InterPro" id="IPR039421">
    <property type="entry name" value="Type_1_exporter"/>
</dbReference>
<evidence type="ECO:0000256" key="3">
    <source>
        <dbReference type="ARBA" id="ARBA00022692"/>
    </source>
</evidence>
<dbReference type="GO" id="GO:0005524">
    <property type="term" value="F:ATP binding"/>
    <property type="evidence" value="ECO:0007669"/>
    <property type="project" value="UniProtKB-KW"/>
</dbReference>
<feature type="transmembrane region" description="Helical" evidence="9">
    <location>
        <begin position="325"/>
        <end position="345"/>
    </location>
</feature>
<feature type="transmembrane region" description="Helical" evidence="9">
    <location>
        <begin position="144"/>
        <end position="169"/>
    </location>
</feature>
<dbReference type="GO" id="GO:0005743">
    <property type="term" value="C:mitochondrial inner membrane"/>
    <property type="evidence" value="ECO:0007669"/>
    <property type="project" value="TreeGrafter"/>
</dbReference>